<dbReference type="OrthoDB" id="9769308at2"/>
<dbReference type="PANTHER" id="PTHR45632:SF3">
    <property type="entry name" value="KELCH-LIKE PROTEIN 32"/>
    <property type="match status" value="1"/>
</dbReference>
<dbReference type="InterPro" id="IPR015915">
    <property type="entry name" value="Kelch-typ_b-propeller"/>
</dbReference>
<dbReference type="Gene3D" id="2.120.10.80">
    <property type="entry name" value="Kelch-type beta propeller"/>
    <property type="match status" value="2"/>
</dbReference>
<sequence length="330" mass="36261" precursor="true">MVSRRTFIKGSLLSASALALPGFVKWETKSPLPYNVQEIYPALHQGKIYVAGGLSLQGDNLKVLEQVVEYNPESDKWNQSTTLPEPRHHPYLISHQNKLYAFSGFTESKRGSWFGSRDILLLDEKTKRWKKHANHMQHPLCETVAASINGCIHLASGRKPKGESNGKWGDHTDTDAHLIFDPATMTWNSAQPIPTARNSAAGACIDGMWHVIGGRTVNGGNLDTHEVYDYKTDQWSALAPLPQAQGGLAAATLNEHIYVFGGEYFTSGGGVYKKVWQYSRKDDKWQQVGEMPVPRHGLGAVTLEGSIYVVAGATQAGGNGTSDRLSVFKL</sequence>
<dbReference type="KEGG" id="ksd:KS2013_1126"/>
<dbReference type="Pfam" id="PF24681">
    <property type="entry name" value="Kelch_KLHDC2_KLHL20_DRC7"/>
    <property type="match status" value="1"/>
</dbReference>
<dbReference type="RefSeq" id="WP_068990977.1">
    <property type="nucleotide sequence ID" value="NZ_CP012418.1"/>
</dbReference>
<keyword evidence="5" id="KW-1185">Reference proteome</keyword>
<organism evidence="4 5">
    <name type="scientific">Kangiella sediminilitoris</name>
    <dbReference type="NCBI Taxonomy" id="1144748"/>
    <lineage>
        <taxon>Bacteria</taxon>
        <taxon>Pseudomonadati</taxon>
        <taxon>Pseudomonadota</taxon>
        <taxon>Gammaproteobacteria</taxon>
        <taxon>Kangiellales</taxon>
        <taxon>Kangiellaceae</taxon>
        <taxon>Kangiella</taxon>
    </lineage>
</organism>
<keyword evidence="3" id="KW-0732">Signal</keyword>
<dbReference type="InterPro" id="IPR006652">
    <property type="entry name" value="Kelch_1"/>
</dbReference>
<proteinExistence type="predicted"/>
<evidence type="ECO:0000256" key="3">
    <source>
        <dbReference type="SAM" id="SignalP"/>
    </source>
</evidence>
<dbReference type="SUPFAM" id="SSF117281">
    <property type="entry name" value="Kelch motif"/>
    <property type="match status" value="2"/>
</dbReference>
<dbReference type="STRING" id="1144748.KS2013_1126"/>
<evidence type="ECO:0000256" key="2">
    <source>
        <dbReference type="ARBA" id="ARBA00022737"/>
    </source>
</evidence>
<name>A0A1B3BAQ2_9GAMM</name>
<keyword evidence="1" id="KW-0880">Kelch repeat</keyword>
<keyword evidence="2" id="KW-0677">Repeat</keyword>
<accession>A0A1B3BAQ2</accession>
<reference evidence="5" key="1">
    <citation type="submission" date="2015-08" db="EMBL/GenBank/DDBJ databases">
        <authorList>
            <person name="Kim K.M."/>
        </authorList>
    </citation>
    <scope>NUCLEOTIDE SEQUENCE [LARGE SCALE GENOMIC DNA]</scope>
    <source>
        <strain evidence="5">KCTC 23892</strain>
    </source>
</reference>
<evidence type="ECO:0000313" key="4">
    <source>
        <dbReference type="EMBL" id="AOE49846.1"/>
    </source>
</evidence>
<dbReference type="EMBL" id="CP012418">
    <property type="protein sequence ID" value="AOE49846.1"/>
    <property type="molecule type" value="Genomic_DNA"/>
</dbReference>
<dbReference type="PANTHER" id="PTHR45632">
    <property type="entry name" value="LD33804P"/>
    <property type="match status" value="1"/>
</dbReference>
<evidence type="ECO:0000313" key="5">
    <source>
        <dbReference type="Proteomes" id="UP000094147"/>
    </source>
</evidence>
<protein>
    <submittedName>
        <fullName evidence="4">Kelch repeat-containing protein</fullName>
    </submittedName>
</protein>
<dbReference type="Proteomes" id="UP000094147">
    <property type="component" value="Chromosome"/>
</dbReference>
<evidence type="ECO:0000256" key="1">
    <source>
        <dbReference type="ARBA" id="ARBA00022441"/>
    </source>
</evidence>
<feature type="signal peptide" evidence="3">
    <location>
        <begin position="1"/>
        <end position="19"/>
    </location>
</feature>
<dbReference type="AlphaFoldDB" id="A0A1B3BAQ2"/>
<gene>
    <name evidence="4" type="ORF">KS2013_1126</name>
</gene>
<feature type="chain" id="PRO_5008544102" evidence="3">
    <location>
        <begin position="20"/>
        <end position="330"/>
    </location>
</feature>
<dbReference type="SMART" id="SM00612">
    <property type="entry name" value="Kelch"/>
    <property type="match status" value="4"/>
</dbReference>